<dbReference type="EMBL" id="CP025001">
    <property type="protein sequence ID" value="AUJ78037.1"/>
    <property type="molecule type" value="Genomic_DNA"/>
</dbReference>
<evidence type="ECO:0000313" key="2">
    <source>
        <dbReference type="Proteomes" id="UP000234366"/>
    </source>
</evidence>
<reference evidence="1 2" key="1">
    <citation type="submission" date="2017-11" db="EMBL/GenBank/DDBJ databases">
        <title>Genome sequence and genome mining of multiple bioactive secondary metabolites from a deep sea-derived Bacillus siamensis SCSIO 05746.</title>
        <authorList>
            <person name="Pan H.-Q."/>
            <person name="Ju J.-H."/>
        </authorList>
    </citation>
    <scope>NUCLEOTIDE SEQUENCE [LARGE SCALE GENOMIC DNA]</scope>
    <source>
        <strain evidence="1 2">SCSIO 05746</strain>
    </source>
</reference>
<protein>
    <submittedName>
        <fullName evidence="1">Terminase</fullName>
    </submittedName>
</protein>
<accession>A0AAI8HPZ7</accession>
<name>A0AAI8HPZ7_9BACI</name>
<keyword evidence="2" id="KW-1185">Reference proteome</keyword>
<dbReference type="Gene3D" id="2.60.120.40">
    <property type="match status" value="1"/>
</dbReference>
<dbReference type="InterPro" id="IPR008983">
    <property type="entry name" value="Tumour_necrosis_fac-like_dom"/>
</dbReference>
<sequence length="577" mass="65069">MAYEEKTDWLPDDPINEDDVNRWEKGIKDAHTDLAAHKNDMNNPHKTTKAQIGLGNVDNVQQAAKKDFDQHHQDQDRHVTKEERQKWNDGQLFKITADNGTQKINLTSGSFYDSLKDVGSVTFYGTNAVTDNPSDTSLRGMQLVGQPGIGNGYAVDVKGNAWWFYYNSNQTAINWYPIESTTDVQSKIDAHANKTDIHVTKSDKDKWNNAQLYKLTDAQGFRTKIPDGTDLLTLPTGLYFAVGNVVTNNPVAGDASWYNYDVIETGNGGRKTILASKSYDGTFWMATIHTDGLFKGWNKIETETESQKKADKALFEAKSFVQENYSNDRLTIITGSNAITDARTGGDEYPKGITMMDIGQGNTTGYPLTYGVVKNERYSDYRFAQYFYGTGNESGTYFNSTGVWLRHWWSGSGWTRWSKISGFAHANIGTTGVQYLDSTEHTKIKFNRKIKDSHNAFDINNNRFIAPNDGMYMVGTGLYMINYPSYINFLVKVYLNGTHYKNLDHLRGYFNNSSTEMNVSLNGNATVPMNKGDYLEIYCYCNYGGDMSLKRGVADQKGMFNFFDIQEIGGLNYPRVD</sequence>
<evidence type="ECO:0000313" key="1">
    <source>
        <dbReference type="EMBL" id="AUJ78037.1"/>
    </source>
</evidence>
<dbReference type="RefSeq" id="WP_060963003.1">
    <property type="nucleotide sequence ID" value="NZ_CP025001.1"/>
</dbReference>
<dbReference type="KEGG" id="bsia:CWD84_14955"/>
<gene>
    <name evidence="1" type="ORF">CWD84_14955</name>
</gene>
<organism evidence="1 2">
    <name type="scientific">Bacillus siamensis</name>
    <dbReference type="NCBI Taxonomy" id="659243"/>
    <lineage>
        <taxon>Bacteria</taxon>
        <taxon>Bacillati</taxon>
        <taxon>Bacillota</taxon>
        <taxon>Bacilli</taxon>
        <taxon>Bacillales</taxon>
        <taxon>Bacillaceae</taxon>
        <taxon>Bacillus</taxon>
        <taxon>Bacillus amyloliquefaciens group</taxon>
    </lineage>
</organism>
<proteinExistence type="predicted"/>
<dbReference type="Proteomes" id="UP000234366">
    <property type="component" value="Chromosome"/>
</dbReference>
<dbReference type="AlphaFoldDB" id="A0AAI8HPZ7"/>
<dbReference type="SUPFAM" id="SSF49842">
    <property type="entry name" value="TNF-like"/>
    <property type="match status" value="1"/>
</dbReference>